<keyword evidence="1" id="KW-0694">RNA-binding</keyword>
<evidence type="ECO:0000313" key="3">
    <source>
        <dbReference type="EMBL" id="NGX97400.1"/>
    </source>
</evidence>
<gene>
    <name evidence="3" type="ORF">G4V63_20010</name>
</gene>
<dbReference type="InterPro" id="IPR002942">
    <property type="entry name" value="S4_RNA-bd"/>
</dbReference>
<dbReference type="Proteomes" id="UP000480266">
    <property type="component" value="Unassembled WGS sequence"/>
</dbReference>
<dbReference type="SUPFAM" id="SSF55174">
    <property type="entry name" value="Alpha-L RNA-binding motif"/>
    <property type="match status" value="1"/>
</dbReference>
<evidence type="ECO:0000256" key="1">
    <source>
        <dbReference type="PROSITE-ProRule" id="PRU00182"/>
    </source>
</evidence>
<dbReference type="AlphaFoldDB" id="A0A7C9RHX3"/>
<evidence type="ECO:0000259" key="2">
    <source>
        <dbReference type="SMART" id="SM00363"/>
    </source>
</evidence>
<reference evidence="3" key="1">
    <citation type="submission" date="2020-02" db="EMBL/GenBank/DDBJ databases">
        <title>Draft genome sequence of Candidatus Afipia apatlaquensis IBT-C3, a potential strain for decolorization of textile dyes.</title>
        <authorList>
            <person name="Sanchez-Reyes A."/>
            <person name="Breton-Deval L."/>
            <person name="Mangelson H."/>
            <person name="Sanchez-Flores A."/>
        </authorList>
    </citation>
    <scope>NUCLEOTIDE SEQUENCE [LARGE SCALE GENOMIC DNA]</scope>
    <source>
        <strain evidence="3">IBT-C3</strain>
    </source>
</reference>
<comment type="caution">
    <text evidence="3">The sequence shown here is derived from an EMBL/GenBank/DDBJ whole genome shotgun (WGS) entry which is preliminary data.</text>
</comment>
<sequence length="89" mass="9903">MDRQRLDKWLWHARIVKTRVDAAALVAKGRVRINGMRQTSPGHAVKADDVLTIALDSRVRVLKITGFVDRRGDAAAGRAIYADLQTPPE</sequence>
<accession>A0A7C9RHX3</accession>
<keyword evidence="4" id="KW-1185">Reference proteome</keyword>
<proteinExistence type="predicted"/>
<dbReference type="CDD" id="cd00165">
    <property type="entry name" value="S4"/>
    <property type="match status" value="1"/>
</dbReference>
<evidence type="ECO:0000313" key="4">
    <source>
        <dbReference type="Proteomes" id="UP000480266"/>
    </source>
</evidence>
<dbReference type="Pfam" id="PF01479">
    <property type="entry name" value="S4"/>
    <property type="match status" value="1"/>
</dbReference>
<dbReference type="SMART" id="SM00363">
    <property type="entry name" value="S4"/>
    <property type="match status" value="1"/>
</dbReference>
<name>A0A7C9RHX3_9BRAD</name>
<dbReference type="EMBL" id="JAAMRR010001024">
    <property type="protein sequence ID" value="NGX97400.1"/>
    <property type="molecule type" value="Genomic_DNA"/>
</dbReference>
<organism evidence="3 4">
    <name type="scientific">Candidatus Afipia apatlaquensis</name>
    <dbReference type="NCBI Taxonomy" id="2712852"/>
    <lineage>
        <taxon>Bacteria</taxon>
        <taxon>Pseudomonadati</taxon>
        <taxon>Pseudomonadota</taxon>
        <taxon>Alphaproteobacteria</taxon>
        <taxon>Hyphomicrobiales</taxon>
        <taxon>Nitrobacteraceae</taxon>
        <taxon>Afipia</taxon>
    </lineage>
</organism>
<dbReference type="GO" id="GO:0003723">
    <property type="term" value="F:RNA binding"/>
    <property type="evidence" value="ECO:0007669"/>
    <property type="project" value="UniProtKB-KW"/>
</dbReference>
<feature type="domain" description="RNA-binding S4" evidence="2">
    <location>
        <begin position="4"/>
        <end position="64"/>
    </location>
</feature>
<dbReference type="Gene3D" id="3.10.290.10">
    <property type="entry name" value="RNA-binding S4 domain"/>
    <property type="match status" value="1"/>
</dbReference>
<protein>
    <submittedName>
        <fullName evidence="3">RNA-binding S4 domain-containing protein</fullName>
    </submittedName>
</protein>
<dbReference type="PROSITE" id="PS50889">
    <property type="entry name" value="S4"/>
    <property type="match status" value="1"/>
</dbReference>
<dbReference type="InterPro" id="IPR036986">
    <property type="entry name" value="S4_RNA-bd_sf"/>
</dbReference>